<feature type="region of interest" description="Disordered" evidence="1">
    <location>
        <begin position="53"/>
        <end position="85"/>
    </location>
</feature>
<dbReference type="EMBL" id="BKCJ010001666">
    <property type="protein sequence ID" value="GEU43131.1"/>
    <property type="molecule type" value="Genomic_DNA"/>
</dbReference>
<protein>
    <submittedName>
        <fullName evidence="2">Uncharacterized protein</fullName>
    </submittedName>
</protein>
<organism evidence="2">
    <name type="scientific">Tanacetum cinerariifolium</name>
    <name type="common">Dalmatian daisy</name>
    <name type="synonym">Chrysanthemum cinerariifolium</name>
    <dbReference type="NCBI Taxonomy" id="118510"/>
    <lineage>
        <taxon>Eukaryota</taxon>
        <taxon>Viridiplantae</taxon>
        <taxon>Streptophyta</taxon>
        <taxon>Embryophyta</taxon>
        <taxon>Tracheophyta</taxon>
        <taxon>Spermatophyta</taxon>
        <taxon>Magnoliopsida</taxon>
        <taxon>eudicotyledons</taxon>
        <taxon>Gunneridae</taxon>
        <taxon>Pentapetalae</taxon>
        <taxon>asterids</taxon>
        <taxon>campanulids</taxon>
        <taxon>Asterales</taxon>
        <taxon>Asteraceae</taxon>
        <taxon>Asteroideae</taxon>
        <taxon>Anthemideae</taxon>
        <taxon>Anthemidinae</taxon>
        <taxon>Tanacetum</taxon>
    </lineage>
</organism>
<reference evidence="2" key="1">
    <citation type="journal article" date="2019" name="Sci. Rep.">
        <title>Draft genome of Tanacetum cinerariifolium, the natural source of mosquito coil.</title>
        <authorList>
            <person name="Yamashiro T."/>
            <person name="Shiraishi A."/>
            <person name="Satake H."/>
            <person name="Nakayama K."/>
        </authorList>
    </citation>
    <scope>NUCLEOTIDE SEQUENCE</scope>
</reference>
<gene>
    <name evidence="2" type="ORF">Tci_015109</name>
</gene>
<evidence type="ECO:0000313" key="2">
    <source>
        <dbReference type="EMBL" id="GEU43131.1"/>
    </source>
</evidence>
<feature type="compositionally biased region" description="Basic and acidic residues" evidence="1">
    <location>
        <begin position="226"/>
        <end position="243"/>
    </location>
</feature>
<sequence length="251" mass="27042">MRLISVTDLKIYECHIADDVADVVANVDAEPTPLSPTPVTTPPIQQELIPLSSQVESTPPPSPHQSPIAQPSSPPPQQPPSHDANISMDLLNQLLETCETLTKKILRKVETAQRVESSTDTVIDDQEDTSKKGGIAKLDADKDVTLEEVAAEVVKDADDDEAEPAELKEAIKVVTTAKLITEVVTAATTTIITAAPMPKASAARRRKGVVIRDPKETATPSVIGHSEPKSKDKGKRILVEKPKPLKRQAQI</sequence>
<proteinExistence type="predicted"/>
<dbReference type="AlphaFoldDB" id="A0A6L2K177"/>
<feature type="region of interest" description="Disordered" evidence="1">
    <location>
        <begin position="197"/>
        <end position="251"/>
    </location>
</feature>
<accession>A0A6L2K177</accession>
<evidence type="ECO:0000256" key="1">
    <source>
        <dbReference type="SAM" id="MobiDB-lite"/>
    </source>
</evidence>
<name>A0A6L2K177_TANCI</name>
<comment type="caution">
    <text evidence="2">The sequence shown here is derived from an EMBL/GenBank/DDBJ whole genome shotgun (WGS) entry which is preliminary data.</text>
</comment>